<name>A0A1G4K6X1_9SACH</name>
<evidence type="ECO:0000256" key="1">
    <source>
        <dbReference type="SAM" id="MobiDB-lite"/>
    </source>
</evidence>
<accession>A0A1G4K6X1</accession>
<feature type="domain" description="Inner kinetochore subunit AME1" evidence="2">
    <location>
        <begin position="137"/>
        <end position="328"/>
    </location>
</feature>
<feature type="compositionally biased region" description="Polar residues" evidence="1">
    <location>
        <begin position="72"/>
        <end position="95"/>
    </location>
</feature>
<sequence>MLTERDVKLLSRQRGSALRKIEQDIVISQSKRPKLDRPSLPPPTLEHKEYGFDQSFAAPDLEDDVPLDVPTRSPTRSPVLNGLLTSPENLFTSPTRFPASPDRASPASLPQVPETPPQLPKSPPRVSTTPERPRLEPDFSFSDLPISQLKSNPISLASIEVISSILESLFEEQLIPQSYADFDTATDSAEQFMHKLDIKLLSTFIHGVVSDLQDTLDINISNNELCSQLKDCERRKFILSEKLLDIRQQINDWETEPGSNEQLEELRRKSVLNDKLQNLVSNLSHTPAIGEHTKVPSLERKVDDLVQLVNPNDGLLTKLQTFNDSLEKLLE</sequence>
<reference evidence="4" key="1">
    <citation type="submission" date="2016-03" db="EMBL/GenBank/DDBJ databases">
        <authorList>
            <person name="Devillers Hugo."/>
        </authorList>
    </citation>
    <scope>NUCLEOTIDE SEQUENCE [LARGE SCALE GENOMIC DNA]</scope>
</reference>
<evidence type="ECO:0000313" key="3">
    <source>
        <dbReference type="EMBL" id="SCU99647.1"/>
    </source>
</evidence>
<gene>
    <name evidence="3" type="ORF">LANO_0F02938G</name>
</gene>
<feature type="region of interest" description="Disordered" evidence="1">
    <location>
        <begin position="28"/>
        <end position="140"/>
    </location>
</feature>
<dbReference type="Pfam" id="PF20994">
    <property type="entry name" value="CENPU"/>
    <property type="match status" value="1"/>
</dbReference>
<organism evidence="3 4">
    <name type="scientific">Lachancea nothofagi CBS 11611</name>
    <dbReference type="NCBI Taxonomy" id="1266666"/>
    <lineage>
        <taxon>Eukaryota</taxon>
        <taxon>Fungi</taxon>
        <taxon>Dikarya</taxon>
        <taxon>Ascomycota</taxon>
        <taxon>Saccharomycotina</taxon>
        <taxon>Saccharomycetes</taxon>
        <taxon>Saccharomycetales</taxon>
        <taxon>Saccharomycetaceae</taxon>
        <taxon>Lachancea</taxon>
    </lineage>
</organism>
<dbReference type="Proteomes" id="UP000189911">
    <property type="component" value="Chromosome F"/>
</dbReference>
<dbReference type="EMBL" id="LT598452">
    <property type="protein sequence ID" value="SCU99647.1"/>
    <property type="molecule type" value="Genomic_DNA"/>
</dbReference>
<dbReference type="InterPro" id="IPR048743">
    <property type="entry name" value="AME1"/>
</dbReference>
<evidence type="ECO:0000313" key="4">
    <source>
        <dbReference type="Proteomes" id="UP000189911"/>
    </source>
</evidence>
<evidence type="ECO:0000259" key="2">
    <source>
        <dbReference type="Pfam" id="PF20994"/>
    </source>
</evidence>
<protein>
    <submittedName>
        <fullName evidence="3">LANO_0F02938g1_1</fullName>
    </submittedName>
</protein>
<feature type="compositionally biased region" description="Pro residues" evidence="1">
    <location>
        <begin position="113"/>
        <end position="123"/>
    </location>
</feature>
<proteinExistence type="predicted"/>
<dbReference type="OrthoDB" id="4067487at2759"/>
<dbReference type="AlphaFoldDB" id="A0A1G4K6X1"/>
<keyword evidence="4" id="KW-1185">Reference proteome</keyword>